<keyword evidence="2" id="KW-0548">Nucleotidyltransferase</keyword>
<keyword evidence="1" id="KW-0808">Transferase</keyword>
<dbReference type="InterPro" id="IPR043128">
    <property type="entry name" value="Rev_trsase/Diguanyl_cyclase"/>
</dbReference>
<dbReference type="CDD" id="cd00303">
    <property type="entry name" value="retropepsin_like"/>
    <property type="match status" value="1"/>
</dbReference>
<gene>
    <name evidence="6" type="ORF">Tci_056034</name>
</gene>
<evidence type="ECO:0000256" key="3">
    <source>
        <dbReference type="ARBA" id="ARBA00022722"/>
    </source>
</evidence>
<dbReference type="GO" id="GO:0003964">
    <property type="term" value="F:RNA-directed DNA polymerase activity"/>
    <property type="evidence" value="ECO:0007669"/>
    <property type="project" value="UniProtKB-KW"/>
</dbReference>
<keyword evidence="6" id="KW-0695">RNA-directed DNA polymerase</keyword>
<evidence type="ECO:0000313" key="6">
    <source>
        <dbReference type="EMBL" id="GEU84056.1"/>
    </source>
</evidence>
<proteinExistence type="predicted"/>
<evidence type="ECO:0000259" key="5">
    <source>
        <dbReference type="PROSITE" id="PS50994"/>
    </source>
</evidence>
<dbReference type="InterPro" id="IPR012337">
    <property type="entry name" value="RNaseH-like_sf"/>
</dbReference>
<dbReference type="Gene3D" id="1.10.340.70">
    <property type="match status" value="1"/>
</dbReference>
<dbReference type="GO" id="GO:0015074">
    <property type="term" value="P:DNA integration"/>
    <property type="evidence" value="ECO:0007669"/>
    <property type="project" value="InterPro"/>
</dbReference>
<protein>
    <submittedName>
        <fullName evidence="6">Reverse transcriptase domain-containing protein</fullName>
    </submittedName>
</protein>
<dbReference type="InterPro" id="IPR041588">
    <property type="entry name" value="Integrase_H2C2"/>
</dbReference>
<dbReference type="PANTHER" id="PTHR37984:SF5">
    <property type="entry name" value="PROTEIN NYNRIN-LIKE"/>
    <property type="match status" value="1"/>
</dbReference>
<dbReference type="InterPro" id="IPR036397">
    <property type="entry name" value="RNaseH_sf"/>
</dbReference>
<dbReference type="AlphaFoldDB" id="A0A6L2NCS2"/>
<evidence type="ECO:0000256" key="1">
    <source>
        <dbReference type="ARBA" id="ARBA00022679"/>
    </source>
</evidence>
<dbReference type="Gene3D" id="3.10.10.10">
    <property type="entry name" value="HIV Type 1 Reverse Transcriptase, subunit A, domain 1"/>
    <property type="match status" value="1"/>
</dbReference>
<dbReference type="InterPro" id="IPR000477">
    <property type="entry name" value="RT_dom"/>
</dbReference>
<accession>A0A6L2NCS2</accession>
<dbReference type="Gene3D" id="2.40.70.10">
    <property type="entry name" value="Acid Proteases"/>
    <property type="match status" value="1"/>
</dbReference>
<dbReference type="Gene3D" id="3.30.70.270">
    <property type="match status" value="1"/>
</dbReference>
<evidence type="ECO:0000256" key="4">
    <source>
        <dbReference type="ARBA" id="ARBA00022759"/>
    </source>
</evidence>
<dbReference type="InterPro" id="IPR021109">
    <property type="entry name" value="Peptidase_aspartic_dom_sf"/>
</dbReference>
<dbReference type="SUPFAM" id="SSF53098">
    <property type="entry name" value="Ribonuclease H-like"/>
    <property type="match status" value="1"/>
</dbReference>
<dbReference type="Pfam" id="PF17921">
    <property type="entry name" value="Integrase_H2C2"/>
    <property type="match status" value="1"/>
</dbReference>
<dbReference type="InterPro" id="IPR001584">
    <property type="entry name" value="Integrase_cat-core"/>
</dbReference>
<dbReference type="InterPro" id="IPR050951">
    <property type="entry name" value="Retrovirus_Pol_polyprotein"/>
</dbReference>
<name>A0A6L2NCS2_TANCI</name>
<keyword evidence="4" id="KW-0378">Hydrolase</keyword>
<comment type="caution">
    <text evidence="6">The sequence shown here is derived from an EMBL/GenBank/DDBJ whole genome shotgun (WGS) entry which is preliminary data.</text>
</comment>
<dbReference type="Gene3D" id="3.30.420.10">
    <property type="entry name" value="Ribonuclease H-like superfamily/Ribonuclease H"/>
    <property type="match status" value="1"/>
</dbReference>
<organism evidence="6">
    <name type="scientific">Tanacetum cinerariifolium</name>
    <name type="common">Dalmatian daisy</name>
    <name type="synonym">Chrysanthemum cinerariifolium</name>
    <dbReference type="NCBI Taxonomy" id="118510"/>
    <lineage>
        <taxon>Eukaryota</taxon>
        <taxon>Viridiplantae</taxon>
        <taxon>Streptophyta</taxon>
        <taxon>Embryophyta</taxon>
        <taxon>Tracheophyta</taxon>
        <taxon>Spermatophyta</taxon>
        <taxon>Magnoliopsida</taxon>
        <taxon>eudicotyledons</taxon>
        <taxon>Gunneridae</taxon>
        <taxon>Pentapetalae</taxon>
        <taxon>asterids</taxon>
        <taxon>campanulids</taxon>
        <taxon>Asterales</taxon>
        <taxon>Asteraceae</taxon>
        <taxon>Asteroideae</taxon>
        <taxon>Anthemideae</taxon>
        <taxon>Anthemidinae</taxon>
        <taxon>Tanacetum</taxon>
    </lineage>
</organism>
<keyword evidence="4" id="KW-0255">Endonuclease</keyword>
<dbReference type="CDD" id="cd01647">
    <property type="entry name" value="RT_LTR"/>
    <property type="match status" value="1"/>
</dbReference>
<sequence length="1131" mass="128746">MADQRTMAQLLQAPTEGYEDAIVVPAITANNFKLKHGLLTLVQNKQFFGHDKEGPHAHVRYFNKITSTLKFPNVSNTEAWDRFKDLLRACPHHGFLELHQLDTFYNALNSEDQDSLNFTAGGNLLDKMPRECLAIIESKSKVRYSRNKPIVAKVSMNTSTSGISPDVAELKDMVKALLIDKKSQNQSPAPLKAVEESFFQPPAYQAPTYQAPAPQTQGVLKEDFSAYVKANDAVTRNMQTQGQNMQNQLTNLIDLITKFMNSNSASTSSSSTLPSNTIANSRSDLKAITTRSGMAECLALADLGASINLMPFSIWKRLSLLDLTPTCMTLELADHSISHPVGVAEDVYVKVGSFHFSADFVVIDFDADPRVPLILRRSFLKTERALIDVFEEYSQEVLGFYDTISSGNPTPFYDSIVSTTSPNLTPFGNSDFLFEEVDAFLAIEDDHNSLEFYQPYLDPEGDILLLEAFLNDDPSLPSLNEGNYLPEVRDDKLPFIIAKDLSVEEKTALITVLKSHKRAIAWKLSDIKGIDLEFYTHKILMEEDFEPAVQHQRRVNPKIHDVIKQEVIKLLEVRLIYPISDSPWVSPVHCVPKKGGFTIVENEDNELISTRLVTGWCVCIDYRKLNEATRKDHFPLPFMDQMLEILAGNQYYCFLNGFSGYFQIPIDLKDQEKTTFTCPYGMFAYRRMPFGVCNAPGTFHRPIHYANKTMTEADSNYTTTEKEMLAVEFTFKVIDTKRAENLAADHLSRLENPQQNVLDPKEINESFPLETLNLVSTHGNQSTPLFADFANYHAGNFIVKGMSSQQKSKFFKDVKHYFWDDPFLFKICADQVIRKCASGQEAIEILKACHYGPTEGHHGLDYTARKVFDSGFYWPTIYRDAQDLVKNYDVCQRQGKISQRDKMPQNSIQVMQKYGVTHHLATPYHPQTNGQVEVSNHGLKCILERAVGENRVSWSDKLDDALWAFRIAYKTPIGYTPYKLVYGKACHLPVELENKAYWALKYANFDLKTAGDHRKVQINELNELHDQAYGNSLIYKEKTKRLHDSKIKNRVFNIGDRVLLFDSRLKIFFGKLKFRWSGPFTISQVYPYGTAELSQHDRPNFKVNGHRLKHYFGEDIPKLVVHDLQTFSRDH</sequence>
<dbReference type="GO" id="GO:0004519">
    <property type="term" value="F:endonuclease activity"/>
    <property type="evidence" value="ECO:0007669"/>
    <property type="project" value="UniProtKB-KW"/>
</dbReference>
<dbReference type="Pfam" id="PF00078">
    <property type="entry name" value="RVT_1"/>
    <property type="match status" value="1"/>
</dbReference>
<dbReference type="GO" id="GO:0003676">
    <property type="term" value="F:nucleic acid binding"/>
    <property type="evidence" value="ECO:0007669"/>
    <property type="project" value="InterPro"/>
</dbReference>
<feature type="domain" description="Integrase catalytic" evidence="5">
    <location>
        <begin position="883"/>
        <end position="985"/>
    </location>
</feature>
<dbReference type="SUPFAM" id="SSF56672">
    <property type="entry name" value="DNA/RNA polymerases"/>
    <property type="match status" value="1"/>
</dbReference>
<keyword evidence="3" id="KW-0540">Nuclease</keyword>
<reference evidence="6" key="1">
    <citation type="journal article" date="2019" name="Sci. Rep.">
        <title>Draft genome of Tanacetum cinerariifolium, the natural source of mosquito coil.</title>
        <authorList>
            <person name="Yamashiro T."/>
            <person name="Shiraishi A."/>
            <person name="Satake H."/>
            <person name="Nakayama K."/>
        </authorList>
    </citation>
    <scope>NUCLEOTIDE SEQUENCE</scope>
</reference>
<dbReference type="EMBL" id="BKCJ010008810">
    <property type="protein sequence ID" value="GEU84056.1"/>
    <property type="molecule type" value="Genomic_DNA"/>
</dbReference>
<dbReference type="InterPro" id="IPR043502">
    <property type="entry name" value="DNA/RNA_pol_sf"/>
</dbReference>
<dbReference type="PROSITE" id="PS50994">
    <property type="entry name" value="INTEGRASE"/>
    <property type="match status" value="1"/>
</dbReference>
<dbReference type="PANTHER" id="PTHR37984">
    <property type="entry name" value="PROTEIN CBG26694"/>
    <property type="match status" value="1"/>
</dbReference>
<evidence type="ECO:0000256" key="2">
    <source>
        <dbReference type="ARBA" id="ARBA00022695"/>
    </source>
</evidence>